<reference evidence="1 2" key="1">
    <citation type="submission" date="2019-11" db="EMBL/GenBank/DDBJ databases">
        <title>Genome analysis of Rhizobacterium cereale a novel genus and species isolated from maize roots in North Spain.</title>
        <authorList>
            <person name="Menendez E."/>
            <person name="Flores-Felix J.D."/>
            <person name="Ramirez-Bahena M.-H."/>
            <person name="Igual J.M."/>
            <person name="Garcia-Fraile P."/>
            <person name="Peix A."/>
            <person name="Velazquez E."/>
        </authorList>
    </citation>
    <scope>NUCLEOTIDE SEQUENCE [LARGE SCALE GENOMIC DNA]</scope>
    <source>
        <strain evidence="1 2">RZME27</strain>
    </source>
</reference>
<evidence type="ECO:0000313" key="1">
    <source>
        <dbReference type="EMBL" id="MQY45370.1"/>
    </source>
</evidence>
<keyword evidence="2" id="KW-1185">Reference proteome</keyword>
<gene>
    <name evidence="1" type="ORF">GAO09_04730</name>
</gene>
<comment type="caution">
    <text evidence="1">The sequence shown here is derived from an EMBL/GenBank/DDBJ whole genome shotgun (WGS) entry which is preliminary data.</text>
</comment>
<sequence>MIEYETKTPQFTSDRAAVYEFAKKYRVGVDDAERIYLKIGALATEEQFLAEAKLPASKMTTSIDKVADARCAPCRILSRTTPTRSELRFDFSNEHQTR</sequence>
<dbReference type="EMBL" id="WIXI01000031">
    <property type="protein sequence ID" value="MQY45370.1"/>
    <property type="molecule type" value="Genomic_DNA"/>
</dbReference>
<dbReference type="Proteomes" id="UP000435138">
    <property type="component" value="Unassembled WGS sequence"/>
</dbReference>
<protein>
    <submittedName>
        <fullName evidence="1">Uncharacterized protein</fullName>
    </submittedName>
</protein>
<accession>A0A6A8A6V3</accession>
<dbReference type="RefSeq" id="WP_153352903.1">
    <property type="nucleotide sequence ID" value="NZ_JAYKOO010000006.1"/>
</dbReference>
<proteinExistence type="predicted"/>
<dbReference type="AlphaFoldDB" id="A0A6A8A6V3"/>
<organism evidence="1 2">
    <name type="scientific">Endobacterium cereale</name>
    <dbReference type="NCBI Taxonomy" id="2663029"/>
    <lineage>
        <taxon>Bacteria</taxon>
        <taxon>Pseudomonadati</taxon>
        <taxon>Pseudomonadota</taxon>
        <taxon>Alphaproteobacteria</taxon>
        <taxon>Hyphomicrobiales</taxon>
        <taxon>Rhizobiaceae</taxon>
        <taxon>Endobacterium</taxon>
    </lineage>
</organism>
<evidence type="ECO:0000313" key="2">
    <source>
        <dbReference type="Proteomes" id="UP000435138"/>
    </source>
</evidence>
<name>A0A6A8A6V3_9HYPH</name>